<dbReference type="PROSITE" id="PS51257">
    <property type="entry name" value="PROKAR_LIPOPROTEIN"/>
    <property type="match status" value="1"/>
</dbReference>
<reference evidence="2" key="2">
    <citation type="submission" date="2021-04" db="EMBL/GenBank/DDBJ databases">
        <authorList>
            <person name="Gilroy R."/>
        </authorList>
    </citation>
    <scope>NUCLEOTIDE SEQUENCE</scope>
    <source>
        <strain evidence="2">CHK195-9823</strain>
    </source>
</reference>
<name>A0A9D1PHH3_9FIRM</name>
<accession>A0A9D1PHH3</accession>
<keyword evidence="1" id="KW-0472">Membrane</keyword>
<feature type="transmembrane region" description="Helical" evidence="1">
    <location>
        <begin position="315"/>
        <end position="333"/>
    </location>
</feature>
<dbReference type="Proteomes" id="UP000886814">
    <property type="component" value="Unassembled WGS sequence"/>
</dbReference>
<feature type="transmembrane region" description="Helical" evidence="1">
    <location>
        <begin position="213"/>
        <end position="232"/>
    </location>
</feature>
<reference evidence="2" key="1">
    <citation type="journal article" date="2021" name="PeerJ">
        <title>Extensive microbial diversity within the chicken gut microbiome revealed by metagenomics and culture.</title>
        <authorList>
            <person name="Gilroy R."/>
            <person name="Ravi A."/>
            <person name="Getino M."/>
            <person name="Pursley I."/>
            <person name="Horton D.L."/>
            <person name="Alikhan N.F."/>
            <person name="Baker D."/>
            <person name="Gharbi K."/>
            <person name="Hall N."/>
            <person name="Watson M."/>
            <person name="Adriaenssens E.M."/>
            <person name="Foster-Nyarko E."/>
            <person name="Jarju S."/>
            <person name="Secka A."/>
            <person name="Antonio M."/>
            <person name="Oren A."/>
            <person name="Chaudhuri R.R."/>
            <person name="La Ragione R."/>
            <person name="Hildebrand F."/>
            <person name="Pallen M.J."/>
        </authorList>
    </citation>
    <scope>NUCLEOTIDE SEQUENCE</scope>
    <source>
        <strain evidence="2">CHK195-9823</strain>
    </source>
</reference>
<comment type="caution">
    <text evidence="2">The sequence shown here is derived from an EMBL/GenBank/DDBJ whole genome shotgun (WGS) entry which is preliminary data.</text>
</comment>
<gene>
    <name evidence="2" type="ORF">H9747_15415</name>
</gene>
<feature type="transmembrane region" description="Helical" evidence="1">
    <location>
        <begin position="244"/>
        <end position="261"/>
    </location>
</feature>
<dbReference type="AlphaFoldDB" id="A0A9D1PHH3"/>
<organism evidence="2 3">
    <name type="scientific">Candidatus Blautia stercorigallinarum</name>
    <dbReference type="NCBI Taxonomy" id="2838501"/>
    <lineage>
        <taxon>Bacteria</taxon>
        <taxon>Bacillati</taxon>
        <taxon>Bacillota</taxon>
        <taxon>Clostridia</taxon>
        <taxon>Lachnospirales</taxon>
        <taxon>Lachnospiraceae</taxon>
        <taxon>Blautia</taxon>
    </lineage>
</organism>
<proteinExistence type="predicted"/>
<protein>
    <submittedName>
        <fullName evidence="2">ABC transporter permease</fullName>
    </submittedName>
</protein>
<keyword evidence="1" id="KW-0812">Transmembrane</keyword>
<sequence>MRKNRFAAFFLWTFLALACWGMALGGFLANRQGNREFTAYYDSTVLTGKEMDIFTRDQEEEDIPVTAAWKEEEKESFTGSLDRSCQGTFLEVRGEMEVLFPRQLIRGNFPWSGDDQGCVISRGLSQELFGTDFGVGNGIQAQGETYTVRGILEGKDNLLAVWAKEEEGLENFRLSYDTDLVPVSQAEEFLYQMTGAEPERIFEGNLYGALSRFSLFLPVLILGALAGIRSLQTGRKQGDIRKKLCWYVLAGLLCLLFLWGLENSIRLSPDYFPSMWSDLSFYPQLLEEKIQIFQELTAKKLCQADSRILTGTWRILLLSGASLFLELLAVGAFPEKEVWHFYSPLHSIKEKRIGKI</sequence>
<evidence type="ECO:0000313" key="2">
    <source>
        <dbReference type="EMBL" id="HIV40358.1"/>
    </source>
</evidence>
<dbReference type="EMBL" id="DXIQ01000110">
    <property type="protein sequence ID" value="HIV40358.1"/>
    <property type="molecule type" value="Genomic_DNA"/>
</dbReference>
<evidence type="ECO:0000313" key="3">
    <source>
        <dbReference type="Proteomes" id="UP000886814"/>
    </source>
</evidence>
<keyword evidence="1" id="KW-1133">Transmembrane helix</keyword>
<evidence type="ECO:0000256" key="1">
    <source>
        <dbReference type="SAM" id="Phobius"/>
    </source>
</evidence>